<dbReference type="InterPro" id="IPR021719">
    <property type="entry name" value="Prot_inh_I78"/>
</dbReference>
<dbReference type="Gene3D" id="3.30.10.10">
    <property type="entry name" value="Trypsin Inhibitor V, subunit A"/>
    <property type="match status" value="1"/>
</dbReference>
<proteinExistence type="predicted"/>
<dbReference type="OrthoDB" id="8724542at2"/>
<dbReference type="Proteomes" id="UP000193870">
    <property type="component" value="Unassembled WGS sequence"/>
</dbReference>
<organism evidence="1 2">
    <name type="scientific">Palleronia marisminoris</name>
    <dbReference type="NCBI Taxonomy" id="315423"/>
    <lineage>
        <taxon>Bacteria</taxon>
        <taxon>Pseudomonadati</taxon>
        <taxon>Pseudomonadota</taxon>
        <taxon>Alphaproteobacteria</taxon>
        <taxon>Rhodobacterales</taxon>
        <taxon>Roseobacteraceae</taxon>
        <taxon>Palleronia</taxon>
    </lineage>
</organism>
<keyword evidence="2" id="KW-1185">Reference proteome</keyword>
<sequence length="92" mass="9446">MHHSIVPVACLALALAACQTTPAPPAEASACEATAQRLQSTQLGTPVDAIDATGPAGRRVIGPDMAVTMDFVPGRLNLETDADGRLTRAYCG</sequence>
<dbReference type="EMBL" id="FWFV01000004">
    <property type="protein sequence ID" value="SLN43195.1"/>
    <property type="molecule type" value="Genomic_DNA"/>
</dbReference>
<reference evidence="1 2" key="1">
    <citation type="submission" date="2017-03" db="EMBL/GenBank/DDBJ databases">
        <authorList>
            <person name="Afonso C.L."/>
            <person name="Miller P.J."/>
            <person name="Scott M.A."/>
            <person name="Spackman E."/>
            <person name="Goraichik I."/>
            <person name="Dimitrov K.M."/>
            <person name="Suarez D.L."/>
            <person name="Swayne D.E."/>
        </authorList>
    </citation>
    <scope>NUCLEOTIDE SEQUENCE [LARGE SCALE GENOMIC DNA]</scope>
    <source>
        <strain evidence="1 2">CECT 7066</strain>
    </source>
</reference>
<dbReference type="Pfam" id="PF11720">
    <property type="entry name" value="Inhibitor_I78"/>
    <property type="match status" value="1"/>
</dbReference>
<evidence type="ECO:0000313" key="2">
    <source>
        <dbReference type="Proteomes" id="UP000193870"/>
    </source>
</evidence>
<dbReference type="AlphaFoldDB" id="A0A1Y5SKX9"/>
<name>A0A1Y5SKX9_9RHOB</name>
<accession>A0A1Y5SKX9</accession>
<evidence type="ECO:0000313" key="1">
    <source>
        <dbReference type="EMBL" id="SLN43195.1"/>
    </source>
</evidence>
<dbReference type="RefSeq" id="WP_085853876.1">
    <property type="nucleotide sequence ID" value="NZ_FOPF01000004.1"/>
</dbReference>
<gene>
    <name evidence="1" type="ORF">PAM7066_01890</name>
</gene>
<protein>
    <submittedName>
        <fullName evidence="1">Peptidase inhibitor I78 family protein</fullName>
    </submittedName>
</protein>